<evidence type="ECO:0000256" key="1">
    <source>
        <dbReference type="ARBA" id="ARBA00004377"/>
    </source>
</evidence>
<gene>
    <name evidence="10" type="ORF">CHU93_16540</name>
</gene>
<evidence type="ECO:0000256" key="5">
    <source>
        <dbReference type="ARBA" id="ARBA00022519"/>
    </source>
</evidence>
<evidence type="ECO:0000256" key="2">
    <source>
        <dbReference type="ARBA" id="ARBA00010637"/>
    </source>
</evidence>
<evidence type="ECO:0000256" key="3">
    <source>
        <dbReference type="ARBA" id="ARBA00022448"/>
    </source>
</evidence>
<reference evidence="10 11" key="1">
    <citation type="submission" date="2017-07" db="EMBL/GenBank/DDBJ databases">
        <title>Sandarakinorhabdus cyanobacteriorum sp. nov., a novel bacterium isolated from cyanobacterial aggregates in a eutrophic lake.</title>
        <authorList>
            <person name="Cai H."/>
        </authorList>
    </citation>
    <scope>NUCLEOTIDE SEQUENCE [LARGE SCALE GENOMIC DNA]</scope>
    <source>
        <strain evidence="10 11">TH057</strain>
    </source>
</reference>
<dbReference type="AlphaFoldDB" id="A0A255Y474"/>
<comment type="caution">
    <text evidence="10">The sequence shown here is derived from an EMBL/GenBank/DDBJ whole genome shotgun (WGS) entry which is preliminary data.</text>
</comment>
<dbReference type="InterPro" id="IPR007690">
    <property type="entry name" value="T2SS_GspM"/>
</dbReference>
<comment type="subcellular location">
    <subcellularLocation>
        <location evidence="1">Cell inner membrane</location>
        <topology evidence="1">Single-pass membrane protein</topology>
    </subcellularLocation>
</comment>
<evidence type="ECO:0008006" key="12">
    <source>
        <dbReference type="Google" id="ProtNLM"/>
    </source>
</evidence>
<evidence type="ECO:0000313" key="10">
    <source>
        <dbReference type="EMBL" id="OYQ24032.1"/>
    </source>
</evidence>
<keyword evidence="4" id="KW-1003">Cell membrane</keyword>
<sequence>MMAALSPWWSQRSRREQWLLALTAALLAALLFWLALLRPLALAREAALAEARSAQQQLAHARMLAAAIQARPAPPAGPVLDLIGRRLAEAGLTPARLEAQGPGQAIVEIAAINGRLAIGWAAALEQRDGLVVEELEASRNSDQSVRLRLNVRKAS</sequence>
<keyword evidence="11" id="KW-1185">Reference proteome</keyword>
<keyword evidence="3" id="KW-0813">Transport</keyword>
<evidence type="ECO:0000256" key="7">
    <source>
        <dbReference type="ARBA" id="ARBA00022927"/>
    </source>
</evidence>
<proteinExistence type="inferred from homology"/>
<dbReference type="SUPFAM" id="SSF103054">
    <property type="entry name" value="General secretion pathway protein M, EpsM"/>
    <property type="match status" value="1"/>
</dbReference>
<dbReference type="GO" id="GO:0005886">
    <property type="term" value="C:plasma membrane"/>
    <property type="evidence" value="ECO:0007669"/>
    <property type="project" value="UniProtKB-SubCell"/>
</dbReference>
<comment type="similarity">
    <text evidence="2">Belongs to the GSP M family.</text>
</comment>
<dbReference type="InterPro" id="IPR023229">
    <property type="entry name" value="T2SS_M_periplasmic_sf"/>
</dbReference>
<evidence type="ECO:0000313" key="11">
    <source>
        <dbReference type="Proteomes" id="UP000216991"/>
    </source>
</evidence>
<dbReference type="GO" id="GO:0015628">
    <property type="term" value="P:protein secretion by the type II secretion system"/>
    <property type="evidence" value="ECO:0007669"/>
    <property type="project" value="InterPro"/>
</dbReference>
<dbReference type="GO" id="GO:0015627">
    <property type="term" value="C:type II protein secretion system complex"/>
    <property type="evidence" value="ECO:0007669"/>
    <property type="project" value="InterPro"/>
</dbReference>
<dbReference type="RefSeq" id="WP_094475247.1">
    <property type="nucleotide sequence ID" value="NZ_NOXT01000126.1"/>
</dbReference>
<protein>
    <recommendedName>
        <fullName evidence="12">Type II secretion system protein M</fullName>
    </recommendedName>
</protein>
<evidence type="ECO:0000256" key="8">
    <source>
        <dbReference type="ARBA" id="ARBA00022989"/>
    </source>
</evidence>
<evidence type="ECO:0000256" key="9">
    <source>
        <dbReference type="ARBA" id="ARBA00023136"/>
    </source>
</evidence>
<dbReference type="OrthoDB" id="7432850at2"/>
<keyword evidence="5" id="KW-0997">Cell inner membrane</keyword>
<keyword evidence="9" id="KW-0472">Membrane</keyword>
<name>A0A255Y474_9SPHN</name>
<dbReference type="Proteomes" id="UP000216991">
    <property type="component" value="Unassembled WGS sequence"/>
</dbReference>
<evidence type="ECO:0000256" key="6">
    <source>
        <dbReference type="ARBA" id="ARBA00022692"/>
    </source>
</evidence>
<keyword evidence="8" id="KW-1133">Transmembrane helix</keyword>
<keyword evidence="6" id="KW-0812">Transmembrane</keyword>
<evidence type="ECO:0000256" key="4">
    <source>
        <dbReference type="ARBA" id="ARBA00022475"/>
    </source>
</evidence>
<dbReference type="EMBL" id="NOXT01000126">
    <property type="protein sequence ID" value="OYQ24032.1"/>
    <property type="molecule type" value="Genomic_DNA"/>
</dbReference>
<accession>A0A255Y474</accession>
<dbReference type="Pfam" id="PF04612">
    <property type="entry name" value="T2SSM"/>
    <property type="match status" value="1"/>
</dbReference>
<organism evidence="10 11">
    <name type="scientific">Sandarakinorhabdus cyanobacteriorum</name>
    <dbReference type="NCBI Taxonomy" id="1981098"/>
    <lineage>
        <taxon>Bacteria</taxon>
        <taxon>Pseudomonadati</taxon>
        <taxon>Pseudomonadota</taxon>
        <taxon>Alphaproteobacteria</taxon>
        <taxon>Sphingomonadales</taxon>
        <taxon>Sphingosinicellaceae</taxon>
        <taxon>Sandarakinorhabdus</taxon>
    </lineage>
</organism>
<keyword evidence="7" id="KW-0653">Protein transport</keyword>
<dbReference type="Gene3D" id="3.30.1360.100">
    <property type="entry name" value="General secretion pathway protein M, EpsM"/>
    <property type="match status" value="1"/>
</dbReference>